<dbReference type="EMBL" id="CABFMQ020000142">
    <property type="protein sequence ID" value="VTZ52453.1"/>
    <property type="molecule type" value="Genomic_DNA"/>
</dbReference>
<accession>A0A8B6MBS7</accession>
<evidence type="ECO:0000313" key="2">
    <source>
        <dbReference type="Proteomes" id="UP000485880"/>
    </source>
</evidence>
<name>A0A8B6MBS7_METTU</name>
<proteinExistence type="predicted"/>
<reference evidence="1 2" key="1">
    <citation type="submission" date="2019-05" db="EMBL/GenBank/DDBJ databases">
        <authorList>
            <person name="Farhan Ul Haque M."/>
        </authorList>
    </citation>
    <scope>NUCLEOTIDE SEQUENCE [LARGE SCALE GENOMIC DNA]</scope>
    <source>
        <strain evidence="1">2</strain>
    </source>
</reference>
<dbReference type="Proteomes" id="UP000485880">
    <property type="component" value="Unassembled WGS sequence"/>
</dbReference>
<gene>
    <name evidence="1" type="ORF">MPC4_80124</name>
</gene>
<protein>
    <submittedName>
        <fullName evidence="1">Uncharacterized protein</fullName>
    </submittedName>
</protein>
<sequence>MIYKHFAPCALMTGGLGVVGSNPATPTIKIKHLSE</sequence>
<comment type="caution">
    <text evidence="1">The sequence shown here is derived from an EMBL/GenBank/DDBJ whole genome shotgun (WGS) entry which is preliminary data.</text>
</comment>
<dbReference type="AlphaFoldDB" id="A0A8B6MBS7"/>
<evidence type="ECO:0000313" key="1">
    <source>
        <dbReference type="EMBL" id="VTZ52453.1"/>
    </source>
</evidence>
<organism evidence="1 2">
    <name type="scientific">Methylocella tundrae</name>
    <dbReference type="NCBI Taxonomy" id="227605"/>
    <lineage>
        <taxon>Bacteria</taxon>
        <taxon>Pseudomonadati</taxon>
        <taxon>Pseudomonadota</taxon>
        <taxon>Alphaproteobacteria</taxon>
        <taxon>Hyphomicrobiales</taxon>
        <taxon>Beijerinckiaceae</taxon>
        <taxon>Methylocella</taxon>
    </lineage>
</organism>
<keyword evidence="2" id="KW-1185">Reference proteome</keyword>